<gene>
    <name evidence="2" type="ORF">CC86DRAFT_374168</name>
</gene>
<sequence length="90" mass="10304">MAPIDDAITAIELKAPGEELSYRAVAEMFNVDRTTLSRRHRGRQSSRDTQMAHQHKINAEQEAELVQYINDLTERALPPTRAMVNDSRRI</sequence>
<feature type="region of interest" description="Disordered" evidence="1">
    <location>
        <begin position="36"/>
        <end position="55"/>
    </location>
</feature>
<accession>A0A6A6ZKZ7</accession>
<name>A0A6A6ZKZ7_9PLEO</name>
<protein>
    <recommendedName>
        <fullName evidence="4">HTH psq-type domain-containing protein</fullName>
    </recommendedName>
</protein>
<evidence type="ECO:0008006" key="4">
    <source>
        <dbReference type="Google" id="ProtNLM"/>
    </source>
</evidence>
<dbReference type="Proteomes" id="UP000799424">
    <property type="component" value="Unassembled WGS sequence"/>
</dbReference>
<dbReference type="OrthoDB" id="3942738at2759"/>
<dbReference type="EMBL" id="MU006239">
    <property type="protein sequence ID" value="KAF2820895.1"/>
    <property type="molecule type" value="Genomic_DNA"/>
</dbReference>
<dbReference type="AlphaFoldDB" id="A0A6A6ZKZ7"/>
<evidence type="ECO:0000256" key="1">
    <source>
        <dbReference type="SAM" id="MobiDB-lite"/>
    </source>
</evidence>
<organism evidence="2 3">
    <name type="scientific">Ophiobolus disseminans</name>
    <dbReference type="NCBI Taxonomy" id="1469910"/>
    <lineage>
        <taxon>Eukaryota</taxon>
        <taxon>Fungi</taxon>
        <taxon>Dikarya</taxon>
        <taxon>Ascomycota</taxon>
        <taxon>Pezizomycotina</taxon>
        <taxon>Dothideomycetes</taxon>
        <taxon>Pleosporomycetidae</taxon>
        <taxon>Pleosporales</taxon>
        <taxon>Pleosporineae</taxon>
        <taxon>Phaeosphaeriaceae</taxon>
        <taxon>Ophiobolus</taxon>
    </lineage>
</organism>
<evidence type="ECO:0000313" key="3">
    <source>
        <dbReference type="Proteomes" id="UP000799424"/>
    </source>
</evidence>
<reference evidence="2" key="1">
    <citation type="journal article" date="2020" name="Stud. Mycol.">
        <title>101 Dothideomycetes genomes: a test case for predicting lifestyles and emergence of pathogens.</title>
        <authorList>
            <person name="Haridas S."/>
            <person name="Albert R."/>
            <person name="Binder M."/>
            <person name="Bloem J."/>
            <person name="Labutti K."/>
            <person name="Salamov A."/>
            <person name="Andreopoulos B."/>
            <person name="Baker S."/>
            <person name="Barry K."/>
            <person name="Bills G."/>
            <person name="Bluhm B."/>
            <person name="Cannon C."/>
            <person name="Castanera R."/>
            <person name="Culley D."/>
            <person name="Daum C."/>
            <person name="Ezra D."/>
            <person name="Gonzalez J."/>
            <person name="Henrissat B."/>
            <person name="Kuo A."/>
            <person name="Liang C."/>
            <person name="Lipzen A."/>
            <person name="Lutzoni F."/>
            <person name="Magnuson J."/>
            <person name="Mondo S."/>
            <person name="Nolan M."/>
            <person name="Ohm R."/>
            <person name="Pangilinan J."/>
            <person name="Park H.-J."/>
            <person name="Ramirez L."/>
            <person name="Alfaro M."/>
            <person name="Sun H."/>
            <person name="Tritt A."/>
            <person name="Yoshinaga Y."/>
            <person name="Zwiers L.-H."/>
            <person name="Turgeon B."/>
            <person name="Goodwin S."/>
            <person name="Spatafora J."/>
            <person name="Crous P."/>
            <person name="Grigoriev I."/>
        </authorList>
    </citation>
    <scope>NUCLEOTIDE SEQUENCE</scope>
    <source>
        <strain evidence="2">CBS 113818</strain>
    </source>
</reference>
<keyword evidence="3" id="KW-1185">Reference proteome</keyword>
<proteinExistence type="predicted"/>
<evidence type="ECO:0000313" key="2">
    <source>
        <dbReference type="EMBL" id="KAF2820895.1"/>
    </source>
</evidence>